<dbReference type="Pfam" id="PF00881">
    <property type="entry name" value="Nitroreductase"/>
    <property type="match status" value="1"/>
</dbReference>
<dbReference type="NCBIfam" id="TIGR03605">
    <property type="entry name" value="antibiot_sagB"/>
    <property type="match status" value="1"/>
</dbReference>
<evidence type="ECO:0000313" key="2">
    <source>
        <dbReference type="EMBL" id="QCB93528.1"/>
    </source>
</evidence>
<accession>A0A4P7SIQ2</accession>
<dbReference type="Proteomes" id="UP000296469">
    <property type="component" value="Chromosome"/>
</dbReference>
<protein>
    <submittedName>
        <fullName evidence="2">SagB/ThcOx family dehydrogenase</fullName>
    </submittedName>
</protein>
<dbReference type="InterPro" id="IPR029479">
    <property type="entry name" value="Nitroreductase"/>
</dbReference>
<sequence length="258" mass="27370">MTSTWPRELGTLDATYHESPAELFHENSKVTRTADGAGLSAPVRHAMAHGRKTYAAGAVTPLPPPARTGGPGVLAVMDGRRSVRAYSSEPVTLASLSTVLHHAYGEHPDRRPFRSVPSGGGLYPLELYVAVLAGTAPTPGIYHYDVQHHALERLPGDRDPDAVRRTVFVPEAAATAPVVLVVTALFGRSRIKYGERGYRFALLEAGHVMQNVVLACAAVGLASCPFGGFVDDEVHDALSVDGVDEACLYLATLGTPVP</sequence>
<dbReference type="PANTHER" id="PTHR43745:SF2">
    <property type="entry name" value="NITROREDUCTASE MJ1384-RELATED"/>
    <property type="match status" value="1"/>
</dbReference>
<dbReference type="InterPro" id="IPR020051">
    <property type="entry name" value="SagB-type_dehydrogenase"/>
</dbReference>
<dbReference type="InterPro" id="IPR000415">
    <property type="entry name" value="Nitroreductase-like"/>
</dbReference>
<evidence type="ECO:0000259" key="1">
    <source>
        <dbReference type="Pfam" id="PF00881"/>
    </source>
</evidence>
<dbReference type="AlphaFoldDB" id="A0A4P7SIQ2"/>
<dbReference type="Gene3D" id="3.40.109.10">
    <property type="entry name" value="NADH Oxidase"/>
    <property type="match status" value="1"/>
</dbReference>
<dbReference type="KEGG" id="celz:E5225_08095"/>
<organism evidence="2 3">
    <name type="scientific">Cellulomonas shaoxiangyii</name>
    <dbReference type="NCBI Taxonomy" id="2566013"/>
    <lineage>
        <taxon>Bacteria</taxon>
        <taxon>Bacillati</taxon>
        <taxon>Actinomycetota</taxon>
        <taxon>Actinomycetes</taxon>
        <taxon>Micrococcales</taxon>
        <taxon>Cellulomonadaceae</taxon>
        <taxon>Cellulomonas</taxon>
    </lineage>
</organism>
<proteinExistence type="predicted"/>
<feature type="domain" description="Nitroreductase" evidence="1">
    <location>
        <begin position="79"/>
        <end position="254"/>
    </location>
</feature>
<name>A0A4P7SIQ2_9CELL</name>
<evidence type="ECO:0000313" key="3">
    <source>
        <dbReference type="Proteomes" id="UP000296469"/>
    </source>
</evidence>
<dbReference type="RefSeq" id="WP_135971799.1">
    <property type="nucleotide sequence ID" value="NZ_CP039291.1"/>
</dbReference>
<reference evidence="2 3" key="1">
    <citation type="submission" date="2019-04" db="EMBL/GenBank/DDBJ databases">
        <title>Isolation and identification of Cellulomonas shaoxiangyii sp. Nov. isolated from feces of the Tibetan antelopes (Pantholops hodgsonii) in the Qinghai-Tibet plateau of China.</title>
        <authorList>
            <person name="Tian Z."/>
        </authorList>
    </citation>
    <scope>NUCLEOTIDE SEQUENCE [LARGE SCALE GENOMIC DNA]</scope>
    <source>
        <strain evidence="2 3">Z28</strain>
    </source>
</reference>
<dbReference type="InterPro" id="IPR052544">
    <property type="entry name" value="Bacteriocin_Proc_Enz"/>
</dbReference>
<dbReference type="OrthoDB" id="3723182at2"/>
<dbReference type="EMBL" id="CP039291">
    <property type="protein sequence ID" value="QCB93528.1"/>
    <property type="molecule type" value="Genomic_DNA"/>
</dbReference>
<dbReference type="SUPFAM" id="SSF55469">
    <property type="entry name" value="FMN-dependent nitroreductase-like"/>
    <property type="match status" value="1"/>
</dbReference>
<dbReference type="PANTHER" id="PTHR43745">
    <property type="entry name" value="NITROREDUCTASE MJ1384-RELATED"/>
    <property type="match status" value="1"/>
</dbReference>
<dbReference type="GO" id="GO:0016491">
    <property type="term" value="F:oxidoreductase activity"/>
    <property type="evidence" value="ECO:0007669"/>
    <property type="project" value="InterPro"/>
</dbReference>
<keyword evidence="3" id="KW-1185">Reference proteome</keyword>
<gene>
    <name evidence="2" type="ORF">E5225_08095</name>
</gene>
<dbReference type="CDD" id="cd02142">
    <property type="entry name" value="McbC_SagB-like_oxidoreductase"/>
    <property type="match status" value="1"/>
</dbReference>